<protein>
    <recommendedName>
        <fullName evidence="7">Palmitoyltransferase</fullName>
        <ecNumber evidence="7">2.3.1.225</ecNumber>
    </recommendedName>
</protein>
<keyword evidence="4 7" id="KW-1133">Transmembrane helix</keyword>
<keyword evidence="3 7" id="KW-0812">Transmembrane</keyword>
<comment type="caution">
    <text evidence="9">The sequence shown here is derived from an EMBL/GenBank/DDBJ whole genome shotgun (WGS) entry which is preliminary data.</text>
</comment>
<evidence type="ECO:0000313" key="10">
    <source>
        <dbReference type="Proteomes" id="UP000235965"/>
    </source>
</evidence>
<evidence type="ECO:0000256" key="7">
    <source>
        <dbReference type="RuleBase" id="RU079119"/>
    </source>
</evidence>
<feature type="domain" description="Palmitoyltransferase DHHC" evidence="8">
    <location>
        <begin position="128"/>
        <end position="251"/>
    </location>
</feature>
<proteinExistence type="inferred from homology"/>
<dbReference type="GO" id="GO:0019706">
    <property type="term" value="F:protein-cysteine S-palmitoyltransferase activity"/>
    <property type="evidence" value="ECO:0007669"/>
    <property type="project" value="UniProtKB-EC"/>
</dbReference>
<evidence type="ECO:0000256" key="3">
    <source>
        <dbReference type="ARBA" id="ARBA00022692"/>
    </source>
</evidence>
<name>A0A2J7RC19_9NEOP</name>
<dbReference type="InterPro" id="IPR001594">
    <property type="entry name" value="Palmitoyltrfase_DHHC"/>
</dbReference>
<dbReference type="PANTHER" id="PTHR12246">
    <property type="entry name" value="PALMITOYLTRANSFERASE ZDHHC16"/>
    <property type="match status" value="1"/>
</dbReference>
<dbReference type="Proteomes" id="UP000235965">
    <property type="component" value="Unassembled WGS sequence"/>
</dbReference>
<dbReference type="InterPro" id="IPR039859">
    <property type="entry name" value="PFA4/ZDH16/20/ERF2-like"/>
</dbReference>
<evidence type="ECO:0000256" key="1">
    <source>
        <dbReference type="ARBA" id="ARBA00004141"/>
    </source>
</evidence>
<reference evidence="9 10" key="1">
    <citation type="submission" date="2017-12" db="EMBL/GenBank/DDBJ databases">
        <title>Hemimetabolous genomes reveal molecular basis of termite eusociality.</title>
        <authorList>
            <person name="Harrison M.C."/>
            <person name="Jongepier E."/>
            <person name="Robertson H.M."/>
            <person name="Arning N."/>
            <person name="Bitard-Feildel T."/>
            <person name="Chao H."/>
            <person name="Childers C.P."/>
            <person name="Dinh H."/>
            <person name="Doddapaneni H."/>
            <person name="Dugan S."/>
            <person name="Gowin J."/>
            <person name="Greiner C."/>
            <person name="Han Y."/>
            <person name="Hu H."/>
            <person name="Hughes D.S.T."/>
            <person name="Huylmans A.-K."/>
            <person name="Kemena C."/>
            <person name="Kremer L.P.M."/>
            <person name="Lee S.L."/>
            <person name="Lopez-Ezquerra A."/>
            <person name="Mallet L."/>
            <person name="Monroy-Kuhn J.M."/>
            <person name="Moser A."/>
            <person name="Murali S.C."/>
            <person name="Muzny D.M."/>
            <person name="Otani S."/>
            <person name="Piulachs M.-D."/>
            <person name="Poelchau M."/>
            <person name="Qu J."/>
            <person name="Schaub F."/>
            <person name="Wada-Katsumata A."/>
            <person name="Worley K.C."/>
            <person name="Xie Q."/>
            <person name="Ylla G."/>
            <person name="Poulsen M."/>
            <person name="Gibbs R.A."/>
            <person name="Schal C."/>
            <person name="Richards S."/>
            <person name="Belles X."/>
            <person name="Korb J."/>
            <person name="Bornberg-Bauer E."/>
        </authorList>
    </citation>
    <scope>NUCLEOTIDE SEQUENCE [LARGE SCALE GENOMIC DNA]</scope>
    <source>
        <tissue evidence="9">Whole body</tissue>
    </source>
</reference>
<comment type="catalytic activity">
    <reaction evidence="7">
        <text>L-cysteinyl-[protein] + hexadecanoyl-CoA = S-hexadecanoyl-L-cysteinyl-[protein] + CoA</text>
        <dbReference type="Rhea" id="RHEA:36683"/>
        <dbReference type="Rhea" id="RHEA-COMP:10131"/>
        <dbReference type="Rhea" id="RHEA-COMP:11032"/>
        <dbReference type="ChEBI" id="CHEBI:29950"/>
        <dbReference type="ChEBI" id="CHEBI:57287"/>
        <dbReference type="ChEBI" id="CHEBI:57379"/>
        <dbReference type="ChEBI" id="CHEBI:74151"/>
        <dbReference type="EC" id="2.3.1.225"/>
    </reaction>
</comment>
<comment type="subcellular location">
    <subcellularLocation>
        <location evidence="1">Membrane</location>
        <topology evidence="1">Multi-pass membrane protein</topology>
    </subcellularLocation>
</comment>
<dbReference type="EC" id="2.3.1.225" evidence="7"/>
<dbReference type="PROSITE" id="PS50216">
    <property type="entry name" value="DHHC"/>
    <property type="match status" value="1"/>
</dbReference>
<gene>
    <name evidence="9" type="ORF">B7P43_G07261</name>
</gene>
<organism evidence="9 10">
    <name type="scientific">Cryptotermes secundus</name>
    <dbReference type="NCBI Taxonomy" id="105785"/>
    <lineage>
        <taxon>Eukaryota</taxon>
        <taxon>Metazoa</taxon>
        <taxon>Ecdysozoa</taxon>
        <taxon>Arthropoda</taxon>
        <taxon>Hexapoda</taxon>
        <taxon>Insecta</taxon>
        <taxon>Pterygota</taxon>
        <taxon>Neoptera</taxon>
        <taxon>Polyneoptera</taxon>
        <taxon>Dictyoptera</taxon>
        <taxon>Blattodea</taxon>
        <taxon>Blattoidea</taxon>
        <taxon>Termitoidae</taxon>
        <taxon>Kalotermitidae</taxon>
        <taxon>Cryptotermitinae</taxon>
        <taxon>Cryptotermes</taxon>
    </lineage>
</organism>
<dbReference type="InParanoid" id="A0A2J7RC19"/>
<sequence>MGSGYKGKIPRKLHAFCISIVKWLPVIFTVALIIWSYYAYVYHLCFQIVTDDVERVLYLIGYHILFAFLMWAYCRTIFTETGRVPMKFKLPRAVLQKLEESDTAESEREILERFAEDLPITNRTMTGSIRYCEKCEHLKPDRAHHCSSCGECVLKMDHHCALLNTCVSFTNYKFFLLLLVYSLLYYLFIVLTTMLPLIECFHSGGRGMNCFHITSISLFFFAVIFALIFVCPFRFHYHLMLKNRTTLEALRSPIFLSGDDKDGFNLGKYRNFQEVFGETKMTWFLPIFTSLGDGSSFAVRAQDQLGSRNSANSAETSLDFGRIIP</sequence>
<dbReference type="AlphaFoldDB" id="A0A2J7RC19"/>
<evidence type="ECO:0000259" key="8">
    <source>
        <dbReference type="Pfam" id="PF01529"/>
    </source>
</evidence>
<dbReference type="EMBL" id="NEVH01005887">
    <property type="protein sequence ID" value="PNF38380.1"/>
    <property type="molecule type" value="Genomic_DNA"/>
</dbReference>
<accession>A0A2J7RC19</accession>
<evidence type="ECO:0000256" key="4">
    <source>
        <dbReference type="ARBA" id="ARBA00022989"/>
    </source>
</evidence>
<evidence type="ECO:0000256" key="2">
    <source>
        <dbReference type="ARBA" id="ARBA00022679"/>
    </source>
</evidence>
<comment type="domain">
    <text evidence="7">The DHHC domain is required for palmitoyltransferase activity.</text>
</comment>
<feature type="transmembrane region" description="Helical" evidence="7">
    <location>
        <begin position="60"/>
        <end position="78"/>
    </location>
</feature>
<dbReference type="OrthoDB" id="9909019at2759"/>
<feature type="transmembrane region" description="Helical" evidence="7">
    <location>
        <begin position="174"/>
        <end position="198"/>
    </location>
</feature>
<keyword evidence="2 7" id="KW-0808">Transferase</keyword>
<feature type="transmembrane region" description="Helical" evidence="7">
    <location>
        <begin position="218"/>
        <end position="237"/>
    </location>
</feature>
<evidence type="ECO:0000256" key="5">
    <source>
        <dbReference type="ARBA" id="ARBA00023136"/>
    </source>
</evidence>
<feature type="transmembrane region" description="Helical" evidence="7">
    <location>
        <begin position="20"/>
        <end position="40"/>
    </location>
</feature>
<keyword evidence="6 7" id="KW-0012">Acyltransferase</keyword>
<dbReference type="Pfam" id="PF01529">
    <property type="entry name" value="DHHC"/>
    <property type="match status" value="1"/>
</dbReference>
<keyword evidence="10" id="KW-1185">Reference proteome</keyword>
<dbReference type="STRING" id="105785.A0A2J7RC19"/>
<keyword evidence="5 7" id="KW-0472">Membrane</keyword>
<evidence type="ECO:0000313" key="9">
    <source>
        <dbReference type="EMBL" id="PNF38380.1"/>
    </source>
</evidence>
<comment type="similarity">
    <text evidence="7">Belongs to the DHHC palmitoyltransferase family.</text>
</comment>
<dbReference type="GO" id="GO:0016020">
    <property type="term" value="C:membrane"/>
    <property type="evidence" value="ECO:0007669"/>
    <property type="project" value="UniProtKB-SubCell"/>
</dbReference>
<evidence type="ECO:0000256" key="6">
    <source>
        <dbReference type="ARBA" id="ARBA00023315"/>
    </source>
</evidence>